<evidence type="ECO:0000313" key="3">
    <source>
        <dbReference type="Proteomes" id="UP001597111"/>
    </source>
</evidence>
<evidence type="ECO:0000313" key="2">
    <source>
        <dbReference type="EMBL" id="MFD1527390.1"/>
    </source>
</evidence>
<dbReference type="AlphaFoldDB" id="A0ABD6BBI9"/>
<protein>
    <submittedName>
        <fullName evidence="2">Uncharacterized protein</fullName>
    </submittedName>
</protein>
<organism evidence="2 3">
    <name type="scientific">Halolamina salina</name>
    <dbReference type="NCBI Taxonomy" id="1220023"/>
    <lineage>
        <taxon>Archaea</taxon>
        <taxon>Methanobacteriati</taxon>
        <taxon>Methanobacteriota</taxon>
        <taxon>Stenosarchaea group</taxon>
        <taxon>Halobacteria</taxon>
        <taxon>Halobacteriales</taxon>
        <taxon>Haloferacaceae</taxon>
    </lineage>
</organism>
<evidence type="ECO:0000256" key="1">
    <source>
        <dbReference type="SAM" id="Phobius"/>
    </source>
</evidence>
<gene>
    <name evidence="2" type="ORF">ACFR9S_13975</name>
</gene>
<keyword evidence="3" id="KW-1185">Reference proteome</keyword>
<feature type="transmembrane region" description="Helical" evidence="1">
    <location>
        <begin position="17"/>
        <end position="36"/>
    </location>
</feature>
<name>A0ABD6BBI9_9EURY</name>
<keyword evidence="1" id="KW-1133">Transmembrane helix</keyword>
<accession>A0ABD6BBI9</accession>
<proteinExistence type="predicted"/>
<sequence>MSELAAVGEALAASTPYMVMFAIGVVTGSLVPAYYAQERLRGFGRAMMGRLPYQPPPGLDREQAMRAAVEAADADDVKEE</sequence>
<comment type="caution">
    <text evidence="2">The sequence shown here is derived from an EMBL/GenBank/DDBJ whole genome shotgun (WGS) entry which is preliminary data.</text>
</comment>
<reference evidence="2 3" key="1">
    <citation type="journal article" date="2019" name="Int. J. Syst. Evol. Microbiol.">
        <title>The Global Catalogue of Microorganisms (GCM) 10K type strain sequencing project: providing services to taxonomists for standard genome sequencing and annotation.</title>
        <authorList>
            <consortium name="The Broad Institute Genomics Platform"/>
            <consortium name="The Broad Institute Genome Sequencing Center for Infectious Disease"/>
            <person name="Wu L."/>
            <person name="Ma J."/>
        </authorList>
    </citation>
    <scope>NUCLEOTIDE SEQUENCE [LARGE SCALE GENOMIC DNA]</scope>
    <source>
        <strain evidence="2 3">CGMCC 1.12285</strain>
    </source>
</reference>
<keyword evidence="1" id="KW-0812">Transmembrane</keyword>
<keyword evidence="1" id="KW-0472">Membrane</keyword>
<dbReference type="EMBL" id="JBHUDH010000187">
    <property type="protein sequence ID" value="MFD1527390.1"/>
    <property type="molecule type" value="Genomic_DNA"/>
</dbReference>
<dbReference type="RefSeq" id="WP_379730485.1">
    <property type="nucleotide sequence ID" value="NZ_JBHSWZ010000006.1"/>
</dbReference>
<dbReference type="Proteomes" id="UP001597111">
    <property type="component" value="Unassembled WGS sequence"/>
</dbReference>